<feature type="region of interest" description="Disordered" evidence="4">
    <location>
        <begin position="115"/>
        <end position="136"/>
    </location>
</feature>
<proteinExistence type="predicted"/>
<dbReference type="InterPro" id="IPR050613">
    <property type="entry name" value="Sec_Metabolite_Reg"/>
</dbReference>
<dbReference type="PANTHER" id="PTHR31001:SF89">
    <property type="entry name" value="ZN(2)-C6 FUNGAL-TYPE DOMAIN-CONTAINING PROTEIN"/>
    <property type="match status" value="1"/>
</dbReference>
<dbReference type="GeneID" id="28726964"/>
<feature type="region of interest" description="Disordered" evidence="4">
    <location>
        <begin position="1"/>
        <end position="42"/>
    </location>
</feature>
<dbReference type="GO" id="GO:0005634">
    <property type="term" value="C:nucleus"/>
    <property type="evidence" value="ECO:0007669"/>
    <property type="project" value="UniProtKB-SubCell"/>
</dbReference>
<dbReference type="Pfam" id="PF00172">
    <property type="entry name" value="Zn_clus"/>
    <property type="match status" value="1"/>
</dbReference>
<feature type="coiled-coil region" evidence="3">
    <location>
        <begin position="86"/>
        <end position="113"/>
    </location>
</feature>
<dbReference type="OrthoDB" id="3364175at2759"/>
<name>A0A0N0RRX9_9BASI</name>
<dbReference type="GO" id="GO:0000981">
    <property type="term" value="F:DNA-binding transcription factor activity, RNA polymerase II-specific"/>
    <property type="evidence" value="ECO:0007669"/>
    <property type="project" value="InterPro"/>
</dbReference>
<dbReference type="InterPro" id="IPR001138">
    <property type="entry name" value="Zn2Cys6_DnaBD"/>
</dbReference>
<dbReference type="Proteomes" id="UP000037751">
    <property type="component" value="Unassembled WGS sequence"/>
</dbReference>
<feature type="region of interest" description="Disordered" evidence="4">
    <location>
        <begin position="675"/>
        <end position="709"/>
    </location>
</feature>
<gene>
    <name evidence="6" type="ORF">Malapachy_0573</name>
</gene>
<dbReference type="InterPro" id="IPR036864">
    <property type="entry name" value="Zn2-C6_fun-type_DNA-bd_sf"/>
</dbReference>
<dbReference type="PROSITE" id="PS50048">
    <property type="entry name" value="ZN2_CY6_FUNGAL_2"/>
    <property type="match status" value="1"/>
</dbReference>
<dbReference type="RefSeq" id="XP_017990554.1">
    <property type="nucleotide sequence ID" value="XM_018135089.1"/>
</dbReference>
<dbReference type="VEuPathDB" id="FungiDB:Malapachy_0573"/>
<accession>A0A0N0RRX9</accession>
<dbReference type="STRING" id="77020.A0A0N0RRX9"/>
<evidence type="ECO:0000256" key="1">
    <source>
        <dbReference type="ARBA" id="ARBA00004123"/>
    </source>
</evidence>
<feature type="domain" description="Zn(2)-C6 fungal-type" evidence="5">
    <location>
        <begin position="39"/>
        <end position="70"/>
    </location>
</feature>
<evidence type="ECO:0000313" key="6">
    <source>
        <dbReference type="EMBL" id="KOS12922.1"/>
    </source>
</evidence>
<dbReference type="PROSITE" id="PS00463">
    <property type="entry name" value="ZN2_CY6_FUNGAL_1"/>
    <property type="match status" value="1"/>
</dbReference>
<evidence type="ECO:0000259" key="5">
    <source>
        <dbReference type="PROSITE" id="PS50048"/>
    </source>
</evidence>
<dbReference type="SMART" id="SM00066">
    <property type="entry name" value="GAL4"/>
    <property type="match status" value="1"/>
</dbReference>
<comment type="subcellular location">
    <subcellularLocation>
        <location evidence="1">Nucleus</location>
    </subcellularLocation>
</comment>
<keyword evidence="3" id="KW-0175">Coiled coil</keyword>
<keyword evidence="7" id="KW-1185">Reference proteome</keyword>
<dbReference type="Gene3D" id="4.10.240.10">
    <property type="entry name" value="Zn(2)-C6 fungal-type DNA-binding domain"/>
    <property type="match status" value="1"/>
</dbReference>
<feature type="compositionally biased region" description="Low complexity" evidence="4">
    <location>
        <begin position="1"/>
        <end position="23"/>
    </location>
</feature>
<dbReference type="AlphaFoldDB" id="A0A0N0RRX9"/>
<dbReference type="PANTHER" id="PTHR31001">
    <property type="entry name" value="UNCHARACTERIZED TRANSCRIPTIONAL REGULATORY PROTEIN"/>
    <property type="match status" value="1"/>
</dbReference>
<keyword evidence="2" id="KW-0539">Nucleus</keyword>
<dbReference type="EMBL" id="LGAV01000008">
    <property type="protein sequence ID" value="KOS12922.1"/>
    <property type="molecule type" value="Genomic_DNA"/>
</dbReference>
<dbReference type="SUPFAM" id="SSF57701">
    <property type="entry name" value="Zn2/Cys6 DNA-binding domain"/>
    <property type="match status" value="1"/>
</dbReference>
<evidence type="ECO:0000256" key="4">
    <source>
        <dbReference type="SAM" id="MobiDB-lite"/>
    </source>
</evidence>
<comment type="caution">
    <text evidence="6">The sequence shown here is derived from an EMBL/GenBank/DDBJ whole genome shotgun (WGS) entry which is preliminary data.</text>
</comment>
<evidence type="ECO:0000256" key="2">
    <source>
        <dbReference type="ARBA" id="ARBA00023242"/>
    </source>
</evidence>
<feature type="compositionally biased region" description="Polar residues" evidence="4">
    <location>
        <begin position="699"/>
        <end position="709"/>
    </location>
</feature>
<evidence type="ECO:0000313" key="7">
    <source>
        <dbReference type="Proteomes" id="UP000037751"/>
    </source>
</evidence>
<organism evidence="6 7">
    <name type="scientific">Malassezia pachydermatis</name>
    <dbReference type="NCBI Taxonomy" id="77020"/>
    <lineage>
        <taxon>Eukaryota</taxon>
        <taxon>Fungi</taxon>
        <taxon>Dikarya</taxon>
        <taxon>Basidiomycota</taxon>
        <taxon>Ustilaginomycotina</taxon>
        <taxon>Malasseziomycetes</taxon>
        <taxon>Malasseziales</taxon>
        <taxon>Malasseziaceae</taxon>
        <taxon>Malassezia</taxon>
    </lineage>
</organism>
<feature type="compositionally biased region" description="Low complexity" evidence="4">
    <location>
        <begin position="683"/>
        <end position="698"/>
    </location>
</feature>
<reference evidence="6 7" key="1">
    <citation type="submission" date="2015-07" db="EMBL/GenBank/DDBJ databases">
        <title>Draft Genome Sequence of Malassezia furfur CBS1878 and Malassezia pachydermatis CBS1879.</title>
        <authorList>
            <person name="Triana S."/>
            <person name="Ohm R."/>
            <person name="Gonzalez A."/>
            <person name="DeCock H."/>
            <person name="Restrepo S."/>
            <person name="Celis A."/>
        </authorList>
    </citation>
    <scope>NUCLEOTIDE SEQUENCE [LARGE SCALE GENOMIC DNA]</scope>
    <source>
        <strain evidence="6 7">CBS 1879</strain>
    </source>
</reference>
<sequence length="827" mass="93746">MQTTPGMPGGPATPTARTRPAPGNSDSNHPPRKRSKAQSCEPCRRRKLKCDRGWPCGACRDRNEQHLCTWEDGVVPERAGRDVNESAMMLQRMATLENQFERLLERLDNIQALANTNEAKPVPKEEVSMASAQNRRSEDLGDVTMESLGLFGMYFLPSGLKERQRALLHMHSFMLSPNMIELLFETFLSEVPCLQHFVDPAYLKVCSESIMELRKNMHADQNYVYSLDVQKITDYIYAEALSFAIFGTTLIVTRDIHLESLPMEYESISAHLRFFKEALIGMSSLSAFEEPDIRFVVIMTMLVWGLNATRKLPMGMTIHFQTVQIALLLDLNKDPPADMPEDEAKRRVRIYAELYVQDRFATTLLKRYPLIKKDPVRMPSLFGTDEEQSRYFTDCERHRLKVADLYCRSSELVLPLHDTYKYVCDLHEEAVHLQSLIPLSCENVPLCDALQEHKKAYMIISDASLSYLLIRIHLPYYMRGWDDEAYQLSRDTCFSSARSLLRLFREAFSWKIPKPKGDGPVELYVPEEVSVTARMWFFCHWATAAALLLLQHLTILNEREDHPRWDASRESIVQDLCTMSRLLNYLSPISSIAREGLESMQRVAAHAMRQNFGTTTMSMGNCVMYWANRNLQRRPNTNASRSSEPINVLNNMVHKTGISRDAYDVAEKEGEAVRKVSTPAFDPSGTNTSPGSTSTATPMNSSGPGMTPSMSETDLDTFWAKFSLPTDNPWMDLPNFPADVSMLGNLPEPSSLLLPQTQSLGANMDISQALQPRDQLVPELTNFNIGTIGSFTDDFLRSIDNYKGFDHGGTPTQMAMPVPQFLAPMNM</sequence>
<dbReference type="GO" id="GO:0008270">
    <property type="term" value="F:zinc ion binding"/>
    <property type="evidence" value="ECO:0007669"/>
    <property type="project" value="InterPro"/>
</dbReference>
<dbReference type="CDD" id="cd00067">
    <property type="entry name" value="GAL4"/>
    <property type="match status" value="1"/>
</dbReference>
<dbReference type="CDD" id="cd12148">
    <property type="entry name" value="fungal_TF_MHR"/>
    <property type="match status" value="1"/>
</dbReference>
<protein>
    <submittedName>
        <fullName evidence="6">C6 finger domain</fullName>
    </submittedName>
</protein>
<evidence type="ECO:0000256" key="3">
    <source>
        <dbReference type="SAM" id="Coils"/>
    </source>
</evidence>